<feature type="transmembrane region" description="Helical" evidence="1">
    <location>
        <begin position="32"/>
        <end position="54"/>
    </location>
</feature>
<accession>A0A4Y7TJB3</accession>
<reference evidence="2 3" key="1">
    <citation type="journal article" date="2019" name="Nat. Ecol. Evol.">
        <title>Megaphylogeny resolves global patterns of mushroom evolution.</title>
        <authorList>
            <person name="Varga T."/>
            <person name="Krizsan K."/>
            <person name="Foldi C."/>
            <person name="Dima B."/>
            <person name="Sanchez-Garcia M."/>
            <person name="Sanchez-Ramirez S."/>
            <person name="Szollosi G.J."/>
            <person name="Szarkandi J.G."/>
            <person name="Papp V."/>
            <person name="Albert L."/>
            <person name="Andreopoulos W."/>
            <person name="Angelini C."/>
            <person name="Antonin V."/>
            <person name="Barry K.W."/>
            <person name="Bougher N.L."/>
            <person name="Buchanan P."/>
            <person name="Buyck B."/>
            <person name="Bense V."/>
            <person name="Catcheside P."/>
            <person name="Chovatia M."/>
            <person name="Cooper J."/>
            <person name="Damon W."/>
            <person name="Desjardin D."/>
            <person name="Finy P."/>
            <person name="Geml J."/>
            <person name="Haridas S."/>
            <person name="Hughes K."/>
            <person name="Justo A."/>
            <person name="Karasinski D."/>
            <person name="Kautmanova I."/>
            <person name="Kiss B."/>
            <person name="Kocsube S."/>
            <person name="Kotiranta H."/>
            <person name="LaButti K.M."/>
            <person name="Lechner B.E."/>
            <person name="Liimatainen K."/>
            <person name="Lipzen A."/>
            <person name="Lukacs Z."/>
            <person name="Mihaltcheva S."/>
            <person name="Morgado L.N."/>
            <person name="Niskanen T."/>
            <person name="Noordeloos M.E."/>
            <person name="Ohm R.A."/>
            <person name="Ortiz-Santana B."/>
            <person name="Ovrebo C."/>
            <person name="Racz N."/>
            <person name="Riley R."/>
            <person name="Savchenko A."/>
            <person name="Shiryaev A."/>
            <person name="Soop K."/>
            <person name="Spirin V."/>
            <person name="Szebenyi C."/>
            <person name="Tomsovsky M."/>
            <person name="Tulloss R.E."/>
            <person name="Uehling J."/>
            <person name="Grigoriev I.V."/>
            <person name="Vagvolgyi C."/>
            <person name="Papp T."/>
            <person name="Martin F.M."/>
            <person name="Miettinen O."/>
            <person name="Hibbett D.S."/>
            <person name="Nagy L.G."/>
        </authorList>
    </citation>
    <scope>NUCLEOTIDE SEQUENCE [LARGE SCALE GENOMIC DNA]</scope>
    <source>
        <strain evidence="2 3">FP101781</strain>
    </source>
</reference>
<evidence type="ECO:0000313" key="3">
    <source>
        <dbReference type="Proteomes" id="UP000298030"/>
    </source>
</evidence>
<keyword evidence="3" id="KW-1185">Reference proteome</keyword>
<dbReference type="AlphaFoldDB" id="A0A4Y7TJB3"/>
<dbReference type="Proteomes" id="UP000298030">
    <property type="component" value="Unassembled WGS sequence"/>
</dbReference>
<comment type="caution">
    <text evidence="2">The sequence shown here is derived from an EMBL/GenBank/DDBJ whole genome shotgun (WGS) entry which is preliminary data.</text>
</comment>
<name>A0A4Y7TJB3_COPMI</name>
<sequence>MGMGSKGKELRPGTMGRNISVRFSVGFLRMGWVRYFAFVFFFGFFGMCTSNFCIHFTDLLSRSYLTFLHRSNSDPKSSTVTEYVYGLL</sequence>
<protein>
    <submittedName>
        <fullName evidence="2">Uncharacterized protein</fullName>
    </submittedName>
</protein>
<evidence type="ECO:0000256" key="1">
    <source>
        <dbReference type="SAM" id="Phobius"/>
    </source>
</evidence>
<keyword evidence="1" id="KW-1133">Transmembrane helix</keyword>
<evidence type="ECO:0000313" key="2">
    <source>
        <dbReference type="EMBL" id="TEB34250.1"/>
    </source>
</evidence>
<proteinExistence type="predicted"/>
<organism evidence="2 3">
    <name type="scientific">Coprinellus micaceus</name>
    <name type="common">Glistening ink-cap mushroom</name>
    <name type="synonym">Coprinus micaceus</name>
    <dbReference type="NCBI Taxonomy" id="71717"/>
    <lineage>
        <taxon>Eukaryota</taxon>
        <taxon>Fungi</taxon>
        <taxon>Dikarya</taxon>
        <taxon>Basidiomycota</taxon>
        <taxon>Agaricomycotina</taxon>
        <taxon>Agaricomycetes</taxon>
        <taxon>Agaricomycetidae</taxon>
        <taxon>Agaricales</taxon>
        <taxon>Agaricineae</taxon>
        <taxon>Psathyrellaceae</taxon>
        <taxon>Coprinellus</taxon>
    </lineage>
</organism>
<keyword evidence="1" id="KW-0812">Transmembrane</keyword>
<keyword evidence="1" id="KW-0472">Membrane</keyword>
<dbReference type="EMBL" id="QPFP01000010">
    <property type="protein sequence ID" value="TEB34250.1"/>
    <property type="molecule type" value="Genomic_DNA"/>
</dbReference>
<gene>
    <name evidence="2" type="ORF">FA13DRAFT_76890</name>
</gene>